<evidence type="ECO:0000313" key="2">
    <source>
        <dbReference type="Proteomes" id="UP001165960"/>
    </source>
</evidence>
<organism evidence="1 2">
    <name type="scientific">Entomophthora muscae</name>
    <dbReference type="NCBI Taxonomy" id="34485"/>
    <lineage>
        <taxon>Eukaryota</taxon>
        <taxon>Fungi</taxon>
        <taxon>Fungi incertae sedis</taxon>
        <taxon>Zoopagomycota</taxon>
        <taxon>Entomophthoromycotina</taxon>
        <taxon>Entomophthoromycetes</taxon>
        <taxon>Entomophthorales</taxon>
        <taxon>Entomophthoraceae</taxon>
        <taxon>Entomophthora</taxon>
    </lineage>
</organism>
<comment type="caution">
    <text evidence="1">The sequence shown here is derived from an EMBL/GenBank/DDBJ whole genome shotgun (WGS) entry which is preliminary data.</text>
</comment>
<gene>
    <name evidence="1" type="primary">MRE11_1</name>
    <name evidence="1" type="ORF">DSO57_1028943</name>
</gene>
<proteinExistence type="predicted"/>
<dbReference type="EMBL" id="QTSX02000187">
    <property type="protein sequence ID" value="KAJ9087863.1"/>
    <property type="molecule type" value="Genomic_DNA"/>
</dbReference>
<protein>
    <submittedName>
        <fullName evidence="1">Meiotic recombination</fullName>
    </submittedName>
</protein>
<dbReference type="Proteomes" id="UP001165960">
    <property type="component" value="Unassembled WGS sequence"/>
</dbReference>
<reference evidence="1" key="1">
    <citation type="submission" date="2022-04" db="EMBL/GenBank/DDBJ databases">
        <title>Genome of the entomopathogenic fungus Entomophthora muscae.</title>
        <authorList>
            <person name="Elya C."/>
            <person name="Lovett B.R."/>
            <person name="Lee E."/>
            <person name="Macias A.M."/>
            <person name="Hajek A.E."/>
            <person name="De Bivort B.L."/>
            <person name="Kasson M.T."/>
            <person name="De Fine Licht H.H."/>
            <person name="Stajich J.E."/>
        </authorList>
    </citation>
    <scope>NUCLEOTIDE SEQUENCE</scope>
    <source>
        <strain evidence="1">Berkeley</strain>
    </source>
</reference>
<name>A0ACC2ULF2_9FUNG</name>
<accession>A0ACC2ULF2</accession>
<sequence length="732" mass="81899">MGDFSQPTDTRSNESESWPVSETISILVATDNHLGCFEKDPVRGNDSIKTFEEILKIAVEEKVDMILLGGDLFHENKPSRHTLYQTMALLRQYCFGDKPCYLNFLSDQSINFQDMFATANYLDPNFNVSLPVFSIHGNHDEPCGKGSLCALDLLSVSGLVNYFGRSLEIDNISLHPILLQKGATRLALYGLGNVRDERLHDTFVKGGVEVMRPREDAESWFNLLAVHQNRIAHTATSYIPEHFLESCFDLVVWGHEHECLIDPELNSNQGFYVTQPGSSIATSLMEGEAAKKHVAVVKINRTSFHLRKIPLKTVRPFVFRDFYLDDSTSDMATLTSILLEEVKKMIDEADAEYLEQQDDKEAVPPKPLIRLRVELAPSIDAISPHRFSQHLVDKVANPRDAIQFRRPKQAQGPRRSRLTQLAANTFSQPQSTAGSIRRIEDLILEVIQEYTPGIFPEKQMVETLQRAVEKDERDVLKDFMEKYEGLALNHLSKHTTTDNVDELKTSARQQTQLRRLEFGINPTIQTTPLPTPLDRPHSPPGSTKSAAKSKRKASARPNTSRAVPVSDSQRILDRQLPEDNETSEEELQTRPAAKSARTLKSTTKGKTNPPPAKESPLKTFEWNDSCHNPRSSQWDDSALSQTTAVWDKETSEIPASPEAGPGRAMATNSSSNPFRASQQRTNVRASRSNTRNASSFFSTKNAQASDGGSDIEMSQTCTKGTELVIGSDDDFL</sequence>
<evidence type="ECO:0000313" key="1">
    <source>
        <dbReference type="EMBL" id="KAJ9087863.1"/>
    </source>
</evidence>
<keyword evidence="2" id="KW-1185">Reference proteome</keyword>